<reference evidence="2 3" key="1">
    <citation type="submission" date="2020-08" db="EMBL/GenBank/DDBJ databases">
        <authorList>
            <person name="Koutsovoulos G."/>
            <person name="Danchin GJ E."/>
        </authorList>
    </citation>
    <scope>NUCLEOTIDE SEQUENCE [LARGE SCALE GENOMIC DNA]</scope>
</reference>
<dbReference type="InterPro" id="IPR043136">
    <property type="entry name" value="B30.2/SPRY_sf"/>
</dbReference>
<protein>
    <submittedName>
        <fullName evidence="2">Uncharacterized protein</fullName>
    </submittedName>
</protein>
<dbReference type="AlphaFoldDB" id="A0A6V7XS23"/>
<name>A0A6V7XS23_MELEN</name>
<evidence type="ECO:0000313" key="3">
    <source>
        <dbReference type="Proteomes" id="UP000580250"/>
    </source>
</evidence>
<evidence type="ECO:0000313" key="2">
    <source>
        <dbReference type="EMBL" id="CAD2202078.1"/>
    </source>
</evidence>
<evidence type="ECO:0000256" key="1">
    <source>
        <dbReference type="SAM" id="Coils"/>
    </source>
</evidence>
<dbReference type="Gene3D" id="2.60.120.920">
    <property type="match status" value="1"/>
</dbReference>
<dbReference type="OrthoDB" id="445357at2759"/>
<organism evidence="2 3">
    <name type="scientific">Meloidogyne enterolobii</name>
    <name type="common">Root-knot nematode worm</name>
    <name type="synonym">Meloidogyne mayaguensis</name>
    <dbReference type="NCBI Taxonomy" id="390850"/>
    <lineage>
        <taxon>Eukaryota</taxon>
        <taxon>Metazoa</taxon>
        <taxon>Ecdysozoa</taxon>
        <taxon>Nematoda</taxon>
        <taxon>Chromadorea</taxon>
        <taxon>Rhabditida</taxon>
        <taxon>Tylenchina</taxon>
        <taxon>Tylenchomorpha</taxon>
        <taxon>Tylenchoidea</taxon>
        <taxon>Meloidogynidae</taxon>
        <taxon>Meloidogyninae</taxon>
        <taxon>Meloidogyne</taxon>
    </lineage>
</organism>
<keyword evidence="1" id="KW-0175">Coiled coil</keyword>
<gene>
    <name evidence="2" type="ORF">MENT_LOCUS55688</name>
</gene>
<accession>A0A6V7XS23</accession>
<dbReference type="EMBL" id="CAJEWN010002129">
    <property type="protein sequence ID" value="CAD2202078.1"/>
    <property type="molecule type" value="Genomic_DNA"/>
</dbReference>
<feature type="coiled-coil region" evidence="1">
    <location>
        <begin position="15"/>
        <end position="103"/>
    </location>
</feature>
<comment type="caution">
    <text evidence="2">The sequence shown here is derived from an EMBL/GenBank/DDBJ whole genome shotgun (WGS) entry which is preliminary data.</text>
</comment>
<sequence length="356" mass="41821">MAEEGLSTNSDWILIEKEKNDLINLQIKFIEEKEKNLNFEKNNILLENELRQMDKKIQKINLDHKNEIEEIKRKFQKLIDKGFQQLKDEYDRKDEKINSLEEEIKEPNDLFEIKIGDLIKLNNLNWNKYVNFVKIKNKWKEIDGDYSKCCDKNCINTDEPVGYCIKGNGFGNLISDENIKYINCLEGKEAYNKSVFVYAKNSFKKPQNCLNYSLYYFEIKCKFEGELSEDRKYLNIGLENCRTNEWIEFCAEYALTMDKYGDLEPATIVNNNDILGCGLVYPPTNKMNEELPYVFCTQNGKQISKVSLIDISASYKPFIKLECCSIEANFGNDLETKPFKYDISKQFLKDLIKNLF</sequence>
<proteinExistence type="predicted"/>
<dbReference type="Proteomes" id="UP000580250">
    <property type="component" value="Unassembled WGS sequence"/>
</dbReference>